<protein>
    <submittedName>
        <fullName evidence="2">Uncharacterized protein</fullName>
    </submittedName>
</protein>
<sequence length="221" mass="24042">MQLLKQQIRSVVSLMLIACFIMATVTTTNAQVCDITIRPHIQGIRLVTTPSCTAETTALFYSSISQNGSTSNYDLILDESSWTAVGAHMEKVISTNFPANVFIVYELNPNLSATATGHRAPGNLNVELVPILVTPSLTNPDYFLSALVEPIGLENMVGITGGFNSGWTTDETDFYQENPFILGENHLPGSTKVLSLTTKVDTQTMTLYTGFGFWPLSPGEQ</sequence>
<feature type="chain" id="PRO_5036865940" evidence="1">
    <location>
        <begin position="31"/>
        <end position="221"/>
    </location>
</feature>
<evidence type="ECO:0000313" key="3">
    <source>
        <dbReference type="Proteomes" id="UP000754563"/>
    </source>
</evidence>
<dbReference type="EMBL" id="JAGQLH010000017">
    <property type="protein sequence ID" value="MCA9385383.1"/>
    <property type="molecule type" value="Genomic_DNA"/>
</dbReference>
<dbReference type="AlphaFoldDB" id="A0A955L809"/>
<evidence type="ECO:0000313" key="2">
    <source>
        <dbReference type="EMBL" id="MCA9385383.1"/>
    </source>
</evidence>
<comment type="caution">
    <text evidence="2">The sequence shown here is derived from an EMBL/GenBank/DDBJ whole genome shotgun (WGS) entry which is preliminary data.</text>
</comment>
<reference evidence="2" key="1">
    <citation type="submission" date="2020-04" db="EMBL/GenBank/DDBJ databases">
        <authorList>
            <person name="Zhang T."/>
        </authorList>
    </citation>
    <scope>NUCLEOTIDE SEQUENCE</scope>
    <source>
        <strain evidence="2">HKST-UBA11</strain>
    </source>
</reference>
<evidence type="ECO:0000256" key="1">
    <source>
        <dbReference type="SAM" id="SignalP"/>
    </source>
</evidence>
<name>A0A955L809_9BACT</name>
<gene>
    <name evidence="2" type="ORF">KC717_01910</name>
</gene>
<proteinExistence type="predicted"/>
<organism evidence="2 3">
    <name type="scientific">Candidatus Dojkabacteria bacterium</name>
    <dbReference type="NCBI Taxonomy" id="2099670"/>
    <lineage>
        <taxon>Bacteria</taxon>
        <taxon>Candidatus Dojkabacteria</taxon>
    </lineage>
</organism>
<feature type="signal peptide" evidence="1">
    <location>
        <begin position="1"/>
        <end position="30"/>
    </location>
</feature>
<reference evidence="2" key="2">
    <citation type="journal article" date="2021" name="Microbiome">
        <title>Successional dynamics and alternative stable states in a saline activated sludge microbial community over 9 years.</title>
        <authorList>
            <person name="Wang Y."/>
            <person name="Ye J."/>
            <person name="Ju F."/>
            <person name="Liu L."/>
            <person name="Boyd J.A."/>
            <person name="Deng Y."/>
            <person name="Parks D.H."/>
            <person name="Jiang X."/>
            <person name="Yin X."/>
            <person name="Woodcroft B.J."/>
            <person name="Tyson G.W."/>
            <person name="Hugenholtz P."/>
            <person name="Polz M.F."/>
            <person name="Zhang T."/>
        </authorList>
    </citation>
    <scope>NUCLEOTIDE SEQUENCE</scope>
    <source>
        <strain evidence="2">HKST-UBA11</strain>
    </source>
</reference>
<dbReference type="Proteomes" id="UP000754563">
    <property type="component" value="Unassembled WGS sequence"/>
</dbReference>
<keyword evidence="1" id="KW-0732">Signal</keyword>
<accession>A0A955L809</accession>